<dbReference type="EMBL" id="JAVDYB010000001">
    <property type="protein sequence ID" value="MDR7275107.1"/>
    <property type="molecule type" value="Genomic_DNA"/>
</dbReference>
<comment type="caution">
    <text evidence="1">The sequence shown here is derived from an EMBL/GenBank/DDBJ whole genome shotgun (WGS) entry which is preliminary data.</text>
</comment>
<gene>
    <name evidence="1" type="ORF">J2S41_001885</name>
</gene>
<evidence type="ECO:0000313" key="1">
    <source>
        <dbReference type="EMBL" id="MDR7275107.1"/>
    </source>
</evidence>
<proteinExistence type="predicted"/>
<dbReference type="Proteomes" id="UP001183643">
    <property type="component" value="Unassembled WGS sequence"/>
</dbReference>
<keyword evidence="2" id="KW-1185">Reference proteome</keyword>
<accession>A0AAE3YLE8</accession>
<organism evidence="1 2">
    <name type="scientific">Catenuloplanes atrovinosus</name>
    <dbReference type="NCBI Taxonomy" id="137266"/>
    <lineage>
        <taxon>Bacteria</taxon>
        <taxon>Bacillati</taxon>
        <taxon>Actinomycetota</taxon>
        <taxon>Actinomycetes</taxon>
        <taxon>Micromonosporales</taxon>
        <taxon>Micromonosporaceae</taxon>
        <taxon>Catenuloplanes</taxon>
    </lineage>
</organism>
<sequence>MTVPLEDVRAAAELVAFGLRAGARPTDANPYGVLLERFRSNTEFRTRSRRSRAGSA</sequence>
<reference evidence="1" key="1">
    <citation type="submission" date="2023-07" db="EMBL/GenBank/DDBJ databases">
        <title>Sequencing the genomes of 1000 actinobacteria strains.</title>
        <authorList>
            <person name="Klenk H.-P."/>
        </authorList>
    </citation>
    <scope>NUCLEOTIDE SEQUENCE</scope>
    <source>
        <strain evidence="1">DSM 44707</strain>
    </source>
</reference>
<name>A0AAE3YLE8_9ACTN</name>
<dbReference type="AlphaFoldDB" id="A0AAE3YLE8"/>
<protein>
    <submittedName>
        <fullName evidence="1">Uncharacterized protein</fullName>
    </submittedName>
</protein>
<evidence type="ECO:0000313" key="2">
    <source>
        <dbReference type="Proteomes" id="UP001183643"/>
    </source>
</evidence>
<dbReference type="RefSeq" id="WP_310365667.1">
    <property type="nucleotide sequence ID" value="NZ_JAVDYB010000001.1"/>
</dbReference>